<dbReference type="OrthoDB" id="10252509at2759"/>
<dbReference type="PANTHER" id="PTHR10943:SF1">
    <property type="entry name" value="26S PROTEASOME NON-ATPASE REGULATORY SUBUNIT 2"/>
    <property type="match status" value="1"/>
</dbReference>
<dbReference type="PANTHER" id="PTHR10943">
    <property type="entry name" value="26S PROTEASOME NON-ATPASE REGULATORY SUBUNIT"/>
    <property type="match status" value="1"/>
</dbReference>
<keyword evidence="1" id="KW-0677">Repeat</keyword>
<evidence type="ECO:0000313" key="2">
    <source>
        <dbReference type="EMBL" id="KAF7353171.1"/>
    </source>
</evidence>
<reference evidence="2" key="1">
    <citation type="submission" date="2020-05" db="EMBL/GenBank/DDBJ databases">
        <title>Mycena genomes resolve the evolution of fungal bioluminescence.</title>
        <authorList>
            <person name="Tsai I.J."/>
        </authorList>
    </citation>
    <scope>NUCLEOTIDE SEQUENCE</scope>
    <source>
        <strain evidence="2">160909Yilan</strain>
    </source>
</reference>
<dbReference type="Proteomes" id="UP000623467">
    <property type="component" value="Unassembled WGS sequence"/>
</dbReference>
<dbReference type="InterPro" id="IPR011989">
    <property type="entry name" value="ARM-like"/>
</dbReference>
<keyword evidence="3" id="KW-1185">Reference proteome</keyword>
<dbReference type="GO" id="GO:0008540">
    <property type="term" value="C:proteasome regulatory particle, base subcomplex"/>
    <property type="evidence" value="ECO:0007669"/>
    <property type="project" value="TreeGrafter"/>
</dbReference>
<dbReference type="EMBL" id="JACAZH010000012">
    <property type="protein sequence ID" value="KAF7353171.1"/>
    <property type="molecule type" value="Genomic_DNA"/>
</dbReference>
<dbReference type="GO" id="GO:0005634">
    <property type="term" value="C:nucleus"/>
    <property type="evidence" value="ECO:0007669"/>
    <property type="project" value="TreeGrafter"/>
</dbReference>
<name>A0A8H7CZ19_9AGAR</name>
<protein>
    <submittedName>
        <fullName evidence="2">26S proteasome regulatory subunit RPN1</fullName>
    </submittedName>
</protein>
<keyword evidence="2" id="KW-0647">Proteasome</keyword>
<comment type="caution">
    <text evidence="2">The sequence shown here is derived from an EMBL/GenBank/DDBJ whole genome shotgun (WGS) entry which is preliminary data.</text>
</comment>
<dbReference type="GO" id="GO:0034515">
    <property type="term" value="C:proteasome storage granule"/>
    <property type="evidence" value="ECO:0007669"/>
    <property type="project" value="TreeGrafter"/>
</dbReference>
<organism evidence="2 3">
    <name type="scientific">Mycena sanguinolenta</name>
    <dbReference type="NCBI Taxonomy" id="230812"/>
    <lineage>
        <taxon>Eukaryota</taxon>
        <taxon>Fungi</taxon>
        <taxon>Dikarya</taxon>
        <taxon>Basidiomycota</taxon>
        <taxon>Agaricomycotina</taxon>
        <taxon>Agaricomycetes</taxon>
        <taxon>Agaricomycetidae</taxon>
        <taxon>Agaricales</taxon>
        <taxon>Marasmiineae</taxon>
        <taxon>Mycenaceae</taxon>
        <taxon>Mycena</taxon>
    </lineage>
</organism>
<dbReference type="Gene3D" id="1.25.10.10">
    <property type="entry name" value="Leucine-rich Repeat Variant"/>
    <property type="match status" value="1"/>
</dbReference>
<sequence>MLMEKAKWGDMDLMRNAEWRVSTRLPPLVFYPGLQDASDTTIKTLKAIEHLIPRTAQTVVEVCAFAGTGNVLKRLLDTFPSFAVIAVALIATGEDVRAEMSLRQFYYLMCYGEPIIRKSVPLAIGLYSHDNDLAIALDAIFAALCAQHVPLDAVLPRHHRVPQLVITLDEELNNKPVTAIDIVGQVGIPRTISGADGTCNGESFRSATS</sequence>
<accession>A0A8H7CZ19</accession>
<dbReference type="GO" id="GO:0043161">
    <property type="term" value="P:proteasome-mediated ubiquitin-dependent protein catabolic process"/>
    <property type="evidence" value="ECO:0007669"/>
    <property type="project" value="TreeGrafter"/>
</dbReference>
<dbReference type="AlphaFoldDB" id="A0A8H7CZ19"/>
<evidence type="ECO:0000313" key="3">
    <source>
        <dbReference type="Proteomes" id="UP000623467"/>
    </source>
</evidence>
<proteinExistence type="predicted"/>
<gene>
    <name evidence="2" type="ORF">MSAN_01504700</name>
</gene>
<evidence type="ECO:0000256" key="1">
    <source>
        <dbReference type="ARBA" id="ARBA00022737"/>
    </source>
</evidence>